<dbReference type="InterPro" id="IPR052020">
    <property type="entry name" value="Cyclic_di-GMP/3'3'-cGAMP_PDE"/>
</dbReference>
<dbReference type="Pfam" id="PF13487">
    <property type="entry name" value="HD_5"/>
    <property type="match status" value="1"/>
</dbReference>
<feature type="modified residue" description="4-aspartylphosphate" evidence="1">
    <location>
        <position position="57"/>
    </location>
</feature>
<accession>A0A1C4DWX8</accession>
<dbReference type="InterPro" id="IPR011006">
    <property type="entry name" value="CheY-like_superfamily"/>
</dbReference>
<dbReference type="AlphaFoldDB" id="A0A1C4DWX8"/>
<dbReference type="EMBL" id="FMAY01000015">
    <property type="protein sequence ID" value="SCC35781.1"/>
    <property type="molecule type" value="Genomic_DNA"/>
</dbReference>
<reference evidence="4" key="1">
    <citation type="submission" date="2016-08" db="EMBL/GenBank/DDBJ databases">
        <authorList>
            <person name="Varghese N."/>
            <person name="Submissions Spin"/>
        </authorList>
    </citation>
    <scope>NUCLEOTIDE SEQUENCE [LARGE SCALE GENOMIC DNA]</scope>
    <source>
        <strain evidence="4">REICA_082</strain>
    </source>
</reference>
<dbReference type="CDD" id="cd17569">
    <property type="entry name" value="REC_HupR-like"/>
    <property type="match status" value="1"/>
</dbReference>
<dbReference type="PANTHER" id="PTHR45228:SF8">
    <property type="entry name" value="TWO-COMPONENT RESPONSE REGULATOR-RELATED"/>
    <property type="match status" value="1"/>
</dbReference>
<dbReference type="OrthoDB" id="9802066at2"/>
<dbReference type="PROSITE" id="PS50110">
    <property type="entry name" value="RESPONSE_REGULATORY"/>
    <property type="match status" value="1"/>
</dbReference>
<keyword evidence="1" id="KW-0597">Phosphoprotein</keyword>
<feature type="domain" description="Response regulatory" evidence="2">
    <location>
        <begin position="8"/>
        <end position="123"/>
    </location>
</feature>
<sequence length="380" mass="41773">MTDTALPRVLCVDDEPNVLAAIERNLFGEFDVVVAPSGEAGLDAIRWGEPFAVIMSDMRMPNMDGATFLAKARELSPDSVRLLLTGQADVTSSIAAINKGAIFRYLCKPCPKEELIATLNDAVRQYRLVRAEKELLATTLTASVKTLTEVLAMVAPWAFQRAAFAQSCVRHALPKLEWHDEWIYTIAASLSQIGCVGIPADIVQADAAQRKLSEEERKLLVGHPEVAARLVGNIPRLELVAEIIRHQAKEPAPNVPLEVLRGSHLLRAALELERHAARGWSLERPWEILRAASPALPDYIIKSLSDFRTNVTGVRSARIRELMPGWVVDEDIRTTNGLMVLTKGHELTDTAISALQRLLSAEAIKEPIRVRGLPDSTTPG</sequence>
<name>A0A1C4DWX8_9ENTR</name>
<dbReference type="Pfam" id="PF00072">
    <property type="entry name" value="Response_reg"/>
    <property type="match status" value="1"/>
</dbReference>
<dbReference type="PANTHER" id="PTHR45228">
    <property type="entry name" value="CYCLIC DI-GMP PHOSPHODIESTERASE TM_0186-RELATED"/>
    <property type="match status" value="1"/>
</dbReference>
<evidence type="ECO:0000259" key="2">
    <source>
        <dbReference type="PROSITE" id="PS50110"/>
    </source>
</evidence>
<dbReference type="Proteomes" id="UP000198975">
    <property type="component" value="Unassembled WGS sequence"/>
</dbReference>
<evidence type="ECO:0000313" key="3">
    <source>
        <dbReference type="EMBL" id="SCC35781.1"/>
    </source>
</evidence>
<dbReference type="Gene3D" id="3.40.50.2300">
    <property type="match status" value="1"/>
</dbReference>
<proteinExistence type="predicted"/>
<dbReference type="SUPFAM" id="SSF52172">
    <property type="entry name" value="CheY-like"/>
    <property type="match status" value="1"/>
</dbReference>
<dbReference type="SMART" id="SM00448">
    <property type="entry name" value="REC"/>
    <property type="match status" value="1"/>
</dbReference>
<gene>
    <name evidence="3" type="ORF">GA0061071_11525</name>
</gene>
<protein>
    <submittedName>
        <fullName evidence="3">Response regulator c-di-GMP phosphodiesterase, RpfG family, contains REC and HD-GYP domains</fullName>
    </submittedName>
</protein>
<evidence type="ECO:0000256" key="1">
    <source>
        <dbReference type="PROSITE-ProRule" id="PRU00169"/>
    </source>
</evidence>
<keyword evidence="4" id="KW-1185">Reference proteome</keyword>
<dbReference type="Gene3D" id="1.10.3210.10">
    <property type="entry name" value="Hypothetical protein af1432"/>
    <property type="match status" value="1"/>
</dbReference>
<organism evidence="3 4">
    <name type="scientific">Kosakonia oryzendophytica</name>
    <dbReference type="NCBI Taxonomy" id="1005665"/>
    <lineage>
        <taxon>Bacteria</taxon>
        <taxon>Pseudomonadati</taxon>
        <taxon>Pseudomonadota</taxon>
        <taxon>Gammaproteobacteria</taxon>
        <taxon>Enterobacterales</taxon>
        <taxon>Enterobacteriaceae</taxon>
        <taxon>Kosakonia</taxon>
    </lineage>
</organism>
<evidence type="ECO:0000313" key="4">
    <source>
        <dbReference type="Proteomes" id="UP000198975"/>
    </source>
</evidence>
<dbReference type="InterPro" id="IPR001789">
    <property type="entry name" value="Sig_transdc_resp-reg_receiver"/>
</dbReference>
<dbReference type="RefSeq" id="WP_061493081.1">
    <property type="nucleotide sequence ID" value="NZ_CP115659.1"/>
</dbReference>
<dbReference type="GO" id="GO:0000160">
    <property type="term" value="P:phosphorelay signal transduction system"/>
    <property type="evidence" value="ECO:0007669"/>
    <property type="project" value="InterPro"/>
</dbReference>